<evidence type="ECO:0000313" key="2">
    <source>
        <dbReference type="EMBL" id="KLI62770.1"/>
    </source>
</evidence>
<keyword evidence="3" id="KW-1185">Reference proteome</keyword>
<organism evidence="2 3">
    <name type="scientific">Aurantiacibacter marinus</name>
    <dbReference type="NCBI Taxonomy" id="874156"/>
    <lineage>
        <taxon>Bacteria</taxon>
        <taxon>Pseudomonadati</taxon>
        <taxon>Pseudomonadota</taxon>
        <taxon>Alphaproteobacteria</taxon>
        <taxon>Sphingomonadales</taxon>
        <taxon>Erythrobacteraceae</taxon>
        <taxon>Aurantiacibacter</taxon>
    </lineage>
</organism>
<comment type="caution">
    <text evidence="2">The sequence shown here is derived from an EMBL/GenBank/DDBJ whole genome shotgun (WGS) entry which is preliminary data.</text>
</comment>
<reference evidence="2 3" key="1">
    <citation type="submission" date="2015-04" db="EMBL/GenBank/DDBJ databases">
        <title>The draft genome sequence of Erythrobacter marinus HWDM-33.</title>
        <authorList>
            <person name="Zhuang L."/>
            <person name="Liu Y."/>
            <person name="Shao Z."/>
        </authorList>
    </citation>
    <scope>NUCLEOTIDE SEQUENCE [LARGE SCALE GENOMIC DNA]</scope>
    <source>
        <strain evidence="2 3">HWDM-33</strain>
    </source>
</reference>
<feature type="signal peptide" evidence="1">
    <location>
        <begin position="1"/>
        <end position="23"/>
    </location>
</feature>
<evidence type="ECO:0008006" key="4">
    <source>
        <dbReference type="Google" id="ProtNLM"/>
    </source>
</evidence>
<dbReference type="AlphaFoldDB" id="A0A0H0XR41"/>
<feature type="chain" id="PRO_5002589091" description="NIPSNAP domain-containing protein" evidence="1">
    <location>
        <begin position="24"/>
        <end position="142"/>
    </location>
</feature>
<dbReference type="PATRIC" id="fig|874156.12.peg.2754"/>
<dbReference type="OrthoDB" id="7409203at2"/>
<gene>
    <name evidence="2" type="ORF">AAV99_13350</name>
</gene>
<name>A0A0H0XR41_9SPHN</name>
<proteinExistence type="predicted"/>
<protein>
    <recommendedName>
        <fullName evidence="4">NIPSNAP domain-containing protein</fullName>
    </recommendedName>
</protein>
<evidence type="ECO:0000256" key="1">
    <source>
        <dbReference type="SAM" id="SignalP"/>
    </source>
</evidence>
<keyword evidence="1" id="KW-0732">Signal</keyword>
<dbReference type="Proteomes" id="UP000053455">
    <property type="component" value="Unassembled WGS sequence"/>
</dbReference>
<dbReference type="RefSeq" id="WP_047094597.1">
    <property type="nucleotide sequence ID" value="NZ_LBHU01000005.1"/>
</dbReference>
<dbReference type="EMBL" id="LBHU01000005">
    <property type="protein sequence ID" value="KLI62770.1"/>
    <property type="molecule type" value="Genomic_DNA"/>
</dbReference>
<accession>A0A0H0XR41</accession>
<sequence length="142" mass="15729">MFKFTKLLAASATLALLATPAQAQEAEEARTSYRITMIDLADGADNRWAELQETMFAPARAAAGLAPVTVHWVMMNPDYDLMLVMELPRGMSTFDTHANAERESFFAELARMAGSDEAMEALGAEYDELIEDELVLFTHTHP</sequence>
<evidence type="ECO:0000313" key="3">
    <source>
        <dbReference type="Proteomes" id="UP000053455"/>
    </source>
</evidence>
<dbReference type="STRING" id="874156.GCA_001021555_02450"/>